<evidence type="ECO:0000313" key="15">
    <source>
        <dbReference type="EMBL" id="KAG0727373.1"/>
    </source>
</evidence>
<dbReference type="InterPro" id="IPR013763">
    <property type="entry name" value="Cyclin-like_dom"/>
</dbReference>
<feature type="compositionally biased region" description="Polar residues" evidence="13">
    <location>
        <begin position="695"/>
        <end position="716"/>
    </location>
</feature>
<dbReference type="GO" id="GO:0016538">
    <property type="term" value="F:cyclin-dependent protein serine/threonine kinase regulator activity"/>
    <property type="evidence" value="ECO:0007669"/>
    <property type="project" value="InterPro"/>
</dbReference>
<evidence type="ECO:0000256" key="4">
    <source>
        <dbReference type="ARBA" id="ARBA00022553"/>
    </source>
</evidence>
<evidence type="ECO:0000256" key="1">
    <source>
        <dbReference type="ARBA" id="ARBA00004123"/>
    </source>
</evidence>
<evidence type="ECO:0000256" key="8">
    <source>
        <dbReference type="ARBA" id="ARBA00023127"/>
    </source>
</evidence>
<dbReference type="CDD" id="cd20538">
    <property type="entry name" value="CYCLIN_CCNT_rpt1"/>
    <property type="match status" value="1"/>
</dbReference>
<evidence type="ECO:0000256" key="5">
    <source>
        <dbReference type="ARBA" id="ARBA00022618"/>
    </source>
</evidence>
<dbReference type="OrthoDB" id="25002at2759"/>
<dbReference type="SMART" id="SM00385">
    <property type="entry name" value="CYCLIN"/>
    <property type="match status" value="1"/>
</dbReference>
<evidence type="ECO:0000256" key="10">
    <source>
        <dbReference type="ARBA" id="ARBA00023242"/>
    </source>
</evidence>
<dbReference type="FunFam" id="1.10.472.10:FF:000004">
    <property type="entry name" value="Cyclin T2"/>
    <property type="match status" value="1"/>
</dbReference>
<feature type="region of interest" description="Disordered" evidence="13">
    <location>
        <begin position="958"/>
        <end position="1150"/>
    </location>
</feature>
<dbReference type="SUPFAM" id="SSF47954">
    <property type="entry name" value="Cyclin-like"/>
    <property type="match status" value="2"/>
</dbReference>
<dbReference type="AlphaFoldDB" id="A0A8J4YG45"/>
<keyword evidence="7" id="KW-0805">Transcription regulation</keyword>
<organism evidence="15 16">
    <name type="scientific">Chionoecetes opilio</name>
    <name type="common">Atlantic snow crab</name>
    <name type="synonym">Cancer opilio</name>
    <dbReference type="NCBI Taxonomy" id="41210"/>
    <lineage>
        <taxon>Eukaryota</taxon>
        <taxon>Metazoa</taxon>
        <taxon>Ecdysozoa</taxon>
        <taxon>Arthropoda</taxon>
        <taxon>Crustacea</taxon>
        <taxon>Multicrustacea</taxon>
        <taxon>Malacostraca</taxon>
        <taxon>Eumalacostraca</taxon>
        <taxon>Eucarida</taxon>
        <taxon>Decapoda</taxon>
        <taxon>Pleocyemata</taxon>
        <taxon>Brachyura</taxon>
        <taxon>Eubrachyura</taxon>
        <taxon>Majoidea</taxon>
        <taxon>Majidae</taxon>
        <taxon>Chionoecetes</taxon>
    </lineage>
</organism>
<proteinExistence type="inferred from homology"/>
<feature type="region of interest" description="Disordered" evidence="13">
    <location>
        <begin position="421"/>
        <end position="464"/>
    </location>
</feature>
<evidence type="ECO:0000256" key="2">
    <source>
        <dbReference type="ARBA" id="ARBA00008638"/>
    </source>
</evidence>
<dbReference type="FunFam" id="1.10.472.10:FF:000009">
    <property type="entry name" value="cyclin-T2 isoform X1"/>
    <property type="match status" value="1"/>
</dbReference>
<keyword evidence="6" id="KW-0832">Ubl conjugation</keyword>
<name>A0A8J4YG45_CHIOP</name>
<feature type="domain" description="Cyclin-like" evidence="14">
    <location>
        <begin position="38"/>
        <end position="137"/>
    </location>
</feature>
<dbReference type="CDD" id="cd20539">
    <property type="entry name" value="CYCLIN_CCNT_rpt2"/>
    <property type="match status" value="1"/>
</dbReference>
<evidence type="ECO:0000256" key="11">
    <source>
        <dbReference type="ARBA" id="ARBA00023306"/>
    </source>
</evidence>
<evidence type="ECO:0000256" key="12">
    <source>
        <dbReference type="RuleBase" id="RU000383"/>
    </source>
</evidence>
<feature type="compositionally biased region" description="Pro residues" evidence="13">
    <location>
        <begin position="1175"/>
        <end position="1235"/>
    </location>
</feature>
<keyword evidence="9" id="KW-0804">Transcription</keyword>
<gene>
    <name evidence="15" type="primary">CycT</name>
    <name evidence="15" type="ORF">GWK47_034790</name>
</gene>
<sequence>MAAEERWYFTKEELNNSPSRRCGIDAEKELSYRQQGANLIQDMGQRLQVNQLAINTAIVYMHRFYMFHPFTRFHRNAIAPAALFLAAKVEEQPRKLEHVIKVAYHCLFRDQPPLDTQSEGYLERAQELVVNENILLQTLGFDVAIDHPHTHVVRCCHLVRGGHIFLKMFVFSFPGGWLPWRGGRLRVTHYLCCDAAVLTDTATTATKDLAQTSYFMATSSLHMTTMCLQYKPTVVACVCIYIVCTWSHYEIQRATEGKDWFWYVDKTVTLELLETLTAEFLAILDKCPNRLKKIMNSLQHTEDRGRTSQPGSSTATPVRSALPATPQPAAVVSHVHETHNSHSKTAAKVPPSQAHQHQPTSKLNLKEYNEKREKERREREKMRDRDILDPRESKQFALVSTSHTSQVVSSAVATIASSQAALHSGLPVRSSKSSKSSSGRGTSHPEHLKATAAHSSNHKTHGHTAAQVVRDLQPSLESLRVTADTPRQEQQQQQMQQQRREQSARSDSERYDKGSRTSSSAVDGRLQGDVKPSVSDIRQQQLLDVKPSRQSLDSTLLERKKEIKLEQKSVERKPPEPKQEPSKVKMEVKAEPKEEVKSQYNTIFNNSDLPDFALADFMNDNTFLNLSDGPPDQLFDNSDTETKPDISAIIEDNSLLAPPPQQKSKSPVSCQQPQVPVPPTQHHHASHNAVANVSGASGNSELRVSENATPTTVTNHHSARHHSTTNGSVPASQPTHATPVSSKSSSKRAAREAEKKNAERAVAEVELVPMVTKLEDTRYRTALSDPATPIKVRGEAAANAAAASNASKQPPAPATSLSTPSVPAEPPQKPAVEPVLRLKVPQPEQPKEAPADPAVGVAVGGGAVITEHKKHKNEHPHHKHKEKKKHKHKEKEKHKDKEHKEHKEHKEKKKHKKHKDKEKDRDKASRTAAGEAGTAPIKITIPKDKIMYTPKAAAVPLRTHAASAPPAVANAAAATPSIPKFKIDKSKLNKKDLFGGASSTSPESSPAGDLARDTPTTSIKIKISREYLRPDKESKKRDRDHSPGEVPVAKIPRNGSEVRSGHAAPQVGLGVGVGQPQPAVGVGVGQPQPAAPVQVVSHPPTPQQQPRKPFPRHPRGRGIRHPEYRSLHSHPAGMMPMLQPRPNPPYTQFYQYPPIPPPNFNYPPPAYHLPHLHHPAPPVPYMQAPPPPPPPPPPTPTPTPMYIPQHPMPPPCLPSDPPLPSEPPPPTPPPPPPPE</sequence>
<evidence type="ECO:0000256" key="7">
    <source>
        <dbReference type="ARBA" id="ARBA00023015"/>
    </source>
</evidence>
<evidence type="ECO:0000256" key="9">
    <source>
        <dbReference type="ARBA" id="ARBA00023163"/>
    </source>
</evidence>
<feature type="compositionally biased region" description="Basic and acidic residues" evidence="13">
    <location>
        <begin position="364"/>
        <end position="389"/>
    </location>
</feature>
<dbReference type="Pfam" id="PF00134">
    <property type="entry name" value="Cyclin_N"/>
    <property type="match status" value="1"/>
</dbReference>
<keyword evidence="16" id="KW-1185">Reference proteome</keyword>
<feature type="region of interest" description="Disordered" evidence="13">
    <location>
        <begin position="299"/>
        <end position="389"/>
    </location>
</feature>
<feature type="region of interest" description="Disordered" evidence="13">
    <location>
        <begin position="482"/>
        <end position="593"/>
    </location>
</feature>
<feature type="compositionally biased region" description="Basic residues" evidence="13">
    <location>
        <begin position="902"/>
        <end position="916"/>
    </location>
</feature>
<keyword evidence="8 12" id="KW-0195">Cyclin</keyword>
<keyword evidence="5" id="KW-0132">Cell division</keyword>
<feature type="compositionally biased region" description="Low complexity" evidence="13">
    <location>
        <begin position="1063"/>
        <end position="1096"/>
    </location>
</feature>
<feature type="compositionally biased region" description="Polar residues" evidence="13">
    <location>
        <begin position="536"/>
        <end position="554"/>
    </location>
</feature>
<feature type="compositionally biased region" description="Polar residues" evidence="13">
    <location>
        <begin position="353"/>
        <end position="363"/>
    </location>
</feature>
<feature type="compositionally biased region" description="Polar residues" evidence="13">
    <location>
        <begin position="724"/>
        <end position="739"/>
    </location>
</feature>
<evidence type="ECO:0000256" key="3">
    <source>
        <dbReference type="ARBA" id="ARBA00022499"/>
    </source>
</evidence>
<dbReference type="PANTHER" id="PTHR10026">
    <property type="entry name" value="CYCLIN"/>
    <property type="match status" value="1"/>
</dbReference>
<comment type="caution">
    <text evidence="15">The sequence shown here is derived from an EMBL/GenBank/DDBJ whole genome shotgun (WGS) entry which is preliminary data.</text>
</comment>
<feature type="region of interest" description="Disordered" evidence="13">
    <location>
        <begin position="629"/>
        <end position="942"/>
    </location>
</feature>
<dbReference type="Pfam" id="PF21797">
    <property type="entry name" value="CycT2-like_C"/>
    <property type="match status" value="1"/>
</dbReference>
<evidence type="ECO:0000256" key="13">
    <source>
        <dbReference type="SAM" id="MobiDB-lite"/>
    </source>
</evidence>
<feature type="compositionally biased region" description="Basic residues" evidence="13">
    <location>
        <begin position="868"/>
        <end position="892"/>
    </location>
</feature>
<keyword evidence="4" id="KW-0597">Phosphoprotein</keyword>
<feature type="compositionally biased region" description="Polar residues" evidence="13">
    <location>
        <begin position="307"/>
        <end position="317"/>
    </location>
</feature>
<feature type="compositionally biased region" description="Low complexity" evidence="13">
    <location>
        <begin position="662"/>
        <end position="674"/>
    </location>
</feature>
<dbReference type="Gene3D" id="1.10.472.10">
    <property type="entry name" value="Cyclin-like"/>
    <property type="match status" value="2"/>
</dbReference>
<dbReference type="GO" id="GO:0051301">
    <property type="term" value="P:cell division"/>
    <property type="evidence" value="ECO:0007669"/>
    <property type="project" value="UniProtKB-KW"/>
</dbReference>
<feature type="region of interest" description="Disordered" evidence="13">
    <location>
        <begin position="1163"/>
        <end position="1235"/>
    </location>
</feature>
<keyword evidence="10" id="KW-0539">Nucleus</keyword>
<reference evidence="15" key="1">
    <citation type="submission" date="2020-07" db="EMBL/GenBank/DDBJ databases">
        <title>The High-quality genome of the commercially important snow crab, Chionoecetes opilio.</title>
        <authorList>
            <person name="Jeong J.-H."/>
            <person name="Ryu S."/>
        </authorList>
    </citation>
    <scope>NUCLEOTIDE SEQUENCE</scope>
    <source>
        <strain evidence="15">MADBK_172401_WGS</strain>
        <tissue evidence="15">Digestive gland</tissue>
    </source>
</reference>
<comment type="subcellular location">
    <subcellularLocation>
        <location evidence="1">Nucleus</location>
    </subcellularLocation>
</comment>
<evidence type="ECO:0000256" key="6">
    <source>
        <dbReference type="ARBA" id="ARBA00022843"/>
    </source>
</evidence>
<feature type="compositionally biased region" description="Low complexity" evidence="13">
    <location>
        <begin position="961"/>
        <end position="976"/>
    </location>
</feature>
<dbReference type="GO" id="GO:0006357">
    <property type="term" value="P:regulation of transcription by RNA polymerase II"/>
    <property type="evidence" value="ECO:0007669"/>
    <property type="project" value="InterPro"/>
</dbReference>
<protein>
    <submittedName>
        <fullName evidence="15">Cyclin-T2</fullName>
    </submittedName>
</protein>
<feature type="compositionally biased region" description="Basic and acidic residues" evidence="13">
    <location>
        <begin position="556"/>
        <end position="593"/>
    </location>
</feature>
<feature type="compositionally biased region" description="Basic and acidic residues" evidence="13">
    <location>
        <begin position="981"/>
        <end position="993"/>
    </location>
</feature>
<keyword evidence="3" id="KW-1017">Isopeptide bond</keyword>
<feature type="compositionally biased region" description="Low complexity" evidence="13">
    <location>
        <begin position="796"/>
        <end position="822"/>
    </location>
</feature>
<dbReference type="EMBL" id="JACEEZ010003452">
    <property type="protein sequence ID" value="KAG0727373.1"/>
    <property type="molecule type" value="Genomic_DNA"/>
</dbReference>
<dbReference type="Proteomes" id="UP000770661">
    <property type="component" value="Unassembled WGS sequence"/>
</dbReference>
<feature type="compositionally biased region" description="Low complexity" evidence="13">
    <location>
        <begin position="488"/>
        <end position="497"/>
    </location>
</feature>
<dbReference type="GO" id="GO:0005634">
    <property type="term" value="C:nucleus"/>
    <property type="evidence" value="ECO:0007669"/>
    <property type="project" value="UniProtKB-SubCell"/>
</dbReference>
<evidence type="ECO:0000259" key="14">
    <source>
        <dbReference type="SMART" id="SM00385"/>
    </source>
</evidence>
<feature type="compositionally biased region" description="Basic residues" evidence="13">
    <location>
        <begin position="1109"/>
        <end position="1119"/>
    </location>
</feature>
<dbReference type="InterPro" id="IPR006671">
    <property type="entry name" value="Cyclin_N"/>
</dbReference>
<feature type="compositionally biased region" description="Basic and acidic residues" evidence="13">
    <location>
        <begin position="1023"/>
        <end position="1043"/>
    </location>
</feature>
<evidence type="ECO:0000313" key="16">
    <source>
        <dbReference type="Proteomes" id="UP000770661"/>
    </source>
</evidence>
<feature type="compositionally biased region" description="Basic and acidic residues" evidence="13">
    <location>
        <begin position="498"/>
        <end position="515"/>
    </location>
</feature>
<feature type="compositionally biased region" description="Basic and acidic residues" evidence="13">
    <location>
        <begin position="749"/>
        <end position="763"/>
    </location>
</feature>
<accession>A0A8J4YG45</accession>
<dbReference type="InterPro" id="IPR043198">
    <property type="entry name" value="Cyclin/Ssn8"/>
</dbReference>
<comment type="similarity">
    <text evidence="2">Belongs to the cyclin family. Cyclin C subfamily.</text>
</comment>
<keyword evidence="11" id="KW-0131">Cell cycle</keyword>
<dbReference type="InterPro" id="IPR036915">
    <property type="entry name" value="Cyclin-like_sf"/>
</dbReference>